<feature type="compositionally biased region" description="Basic and acidic residues" evidence="1">
    <location>
        <begin position="58"/>
        <end position="67"/>
    </location>
</feature>
<name>A0A543AT61_9ACTN</name>
<feature type="compositionally biased region" description="Basic and acidic residues" evidence="1">
    <location>
        <begin position="1"/>
        <end position="11"/>
    </location>
</feature>
<sequence>MVYESNQHDDAATPDNIVRSQFGSPRSSANGSGGQRDNSADVPETYRFDPHKPRRRRYANDEHHEPDTTELPGMTPQAEADPAPEAPTSGWTVARPRFGDVPPNDGLRRLGRAERRRAAEGPADETTGQHAVPSELDGDPVSPTSAPPAHQAQDPRQPGPAPADQQPRLPRQSQPNQREAVPPVDAAAGKPPAVRPATIKPLLPTEPGPEGAEQYASNRKSDLTRIASFLRSTQEAGPSEPAPQPDPHKTSELPTVPTTPPPPPPTAEKPVRQASPTDAVLEAVQRIPGVTGARFTEADQKLALDIADDADTDLVQAKVAEVLNSRMGLQAQPVKAVGGTIETEPGDRLSSERAVLERIQVITSGFESTVEVALALDGSRAVGRSHGPAVEWHILRAAADATVDAVGVLVGKDARVVVEHASVENAGSTKVALVVVLLLTESGAEQLAGAAPVTGDRRQAVVHATLSALNRRIEAMLA</sequence>
<proteinExistence type="predicted"/>
<feature type="compositionally biased region" description="Pro residues" evidence="1">
    <location>
        <begin position="257"/>
        <end position="267"/>
    </location>
</feature>
<reference evidence="2 3" key="1">
    <citation type="submission" date="2019-06" db="EMBL/GenBank/DDBJ databases">
        <title>Sequencing the genomes of 1000 actinobacteria strains.</title>
        <authorList>
            <person name="Klenk H.-P."/>
        </authorList>
    </citation>
    <scope>NUCLEOTIDE SEQUENCE [LARGE SCALE GENOMIC DNA]</scope>
    <source>
        <strain evidence="2 3">DSM 45928</strain>
    </source>
</reference>
<accession>A0A543AT61</accession>
<dbReference type="EMBL" id="VFOW01000001">
    <property type="protein sequence ID" value="TQL75695.1"/>
    <property type="molecule type" value="Genomic_DNA"/>
</dbReference>
<dbReference type="Proteomes" id="UP000317043">
    <property type="component" value="Unassembled WGS sequence"/>
</dbReference>
<dbReference type="AlphaFoldDB" id="A0A543AT61"/>
<protein>
    <submittedName>
        <fullName evidence="2">Uncharacterized protein</fullName>
    </submittedName>
</protein>
<organism evidence="2 3">
    <name type="scientific">Stackebrandtia endophytica</name>
    <dbReference type="NCBI Taxonomy" id="1496996"/>
    <lineage>
        <taxon>Bacteria</taxon>
        <taxon>Bacillati</taxon>
        <taxon>Actinomycetota</taxon>
        <taxon>Actinomycetes</taxon>
        <taxon>Glycomycetales</taxon>
        <taxon>Glycomycetaceae</taxon>
        <taxon>Stackebrandtia</taxon>
    </lineage>
</organism>
<gene>
    <name evidence="2" type="ORF">FB566_1207</name>
</gene>
<feature type="compositionally biased region" description="Basic and acidic residues" evidence="1">
    <location>
        <begin position="106"/>
        <end position="119"/>
    </location>
</feature>
<dbReference type="InParanoid" id="A0A543AT61"/>
<comment type="caution">
    <text evidence="2">The sequence shown here is derived from an EMBL/GenBank/DDBJ whole genome shotgun (WGS) entry which is preliminary data.</text>
</comment>
<keyword evidence="3" id="KW-1185">Reference proteome</keyword>
<evidence type="ECO:0000313" key="3">
    <source>
        <dbReference type="Proteomes" id="UP000317043"/>
    </source>
</evidence>
<feature type="compositionally biased region" description="Low complexity" evidence="1">
    <location>
        <begin position="76"/>
        <end position="87"/>
    </location>
</feature>
<feature type="region of interest" description="Disordered" evidence="1">
    <location>
        <begin position="1"/>
        <end position="275"/>
    </location>
</feature>
<evidence type="ECO:0000256" key="1">
    <source>
        <dbReference type="SAM" id="MobiDB-lite"/>
    </source>
</evidence>
<feature type="compositionally biased region" description="Polar residues" evidence="1">
    <location>
        <begin position="18"/>
        <end position="30"/>
    </location>
</feature>
<evidence type="ECO:0000313" key="2">
    <source>
        <dbReference type="EMBL" id="TQL75695.1"/>
    </source>
</evidence>